<reference evidence="9" key="1">
    <citation type="submission" date="2017-02" db="EMBL/GenBank/DDBJ databases">
        <title>Comparative genomics and description of representatives of a novel lineage of planctomycetes thriving in anoxic sediments.</title>
        <authorList>
            <person name="Spring S."/>
            <person name="Bunk B."/>
            <person name="Sproer C."/>
        </authorList>
    </citation>
    <scope>NUCLEOTIDE SEQUENCE [LARGE SCALE GENOMIC DNA]</scope>
    <source>
        <strain evidence="9">ST-NAGAB-D1</strain>
    </source>
</reference>
<dbReference type="GO" id="GO:0000272">
    <property type="term" value="P:polysaccharide catabolic process"/>
    <property type="evidence" value="ECO:0007669"/>
    <property type="project" value="InterPro"/>
</dbReference>
<keyword evidence="6" id="KW-0732">Signal</keyword>
<dbReference type="PANTHER" id="PTHR43806:SF11">
    <property type="entry name" value="CEREVISIN-RELATED"/>
    <property type="match status" value="1"/>
</dbReference>
<dbReference type="KEGG" id="alus:STSP2_03449"/>
<feature type="domain" description="Peptidase S8/S53" evidence="7">
    <location>
        <begin position="78"/>
        <end position="360"/>
    </location>
</feature>
<accession>A0A1U9NQN5</accession>
<dbReference type="GO" id="GO:0006508">
    <property type="term" value="P:proteolysis"/>
    <property type="evidence" value="ECO:0007669"/>
    <property type="project" value="UniProtKB-KW"/>
</dbReference>
<dbReference type="OrthoDB" id="254589at2"/>
<keyword evidence="4" id="KW-0720">Serine protease</keyword>
<dbReference type="InterPro" id="IPR050131">
    <property type="entry name" value="Peptidase_S8_subtilisin-like"/>
</dbReference>
<proteinExistence type="inferred from homology"/>
<protein>
    <submittedName>
        <fullName evidence="8">PIII-type proteinase</fullName>
        <ecNumber evidence="8">3.4.21.96</ecNumber>
    </submittedName>
</protein>
<comment type="caution">
    <text evidence="5">Lacks conserved residue(s) required for the propagation of feature annotation.</text>
</comment>
<dbReference type="InterPro" id="IPR000209">
    <property type="entry name" value="Peptidase_S8/S53_dom"/>
</dbReference>
<evidence type="ECO:0000313" key="9">
    <source>
        <dbReference type="Proteomes" id="UP000189674"/>
    </source>
</evidence>
<dbReference type="AlphaFoldDB" id="A0A1U9NQN5"/>
<dbReference type="RefSeq" id="WP_146663844.1">
    <property type="nucleotide sequence ID" value="NZ_CP019791.1"/>
</dbReference>
<keyword evidence="2" id="KW-0645">Protease</keyword>
<feature type="signal peptide" evidence="6">
    <location>
        <begin position="1"/>
        <end position="29"/>
    </location>
</feature>
<dbReference type="Gene3D" id="1.10.1330.10">
    <property type="entry name" value="Dockerin domain"/>
    <property type="match status" value="1"/>
</dbReference>
<keyword evidence="3 8" id="KW-0378">Hydrolase</keyword>
<dbReference type="Gene3D" id="3.40.50.200">
    <property type="entry name" value="Peptidase S8/S53 domain"/>
    <property type="match status" value="1"/>
</dbReference>
<dbReference type="Proteomes" id="UP000189674">
    <property type="component" value="Chromosome"/>
</dbReference>
<dbReference type="EC" id="3.4.21.96" evidence="8"/>
<dbReference type="GO" id="GO:0004252">
    <property type="term" value="F:serine-type endopeptidase activity"/>
    <property type="evidence" value="ECO:0007669"/>
    <property type="project" value="InterPro"/>
</dbReference>
<evidence type="ECO:0000256" key="4">
    <source>
        <dbReference type="ARBA" id="ARBA00022825"/>
    </source>
</evidence>
<evidence type="ECO:0000256" key="3">
    <source>
        <dbReference type="ARBA" id="ARBA00022801"/>
    </source>
</evidence>
<evidence type="ECO:0000313" key="8">
    <source>
        <dbReference type="EMBL" id="AQT70243.1"/>
    </source>
</evidence>
<dbReference type="InterPro" id="IPR036852">
    <property type="entry name" value="Peptidase_S8/S53_dom_sf"/>
</dbReference>
<dbReference type="InterPro" id="IPR036439">
    <property type="entry name" value="Dockerin_dom_sf"/>
</dbReference>
<organism evidence="8 9">
    <name type="scientific">Anaerohalosphaera lusitana</name>
    <dbReference type="NCBI Taxonomy" id="1936003"/>
    <lineage>
        <taxon>Bacteria</taxon>
        <taxon>Pseudomonadati</taxon>
        <taxon>Planctomycetota</taxon>
        <taxon>Phycisphaerae</taxon>
        <taxon>Sedimentisphaerales</taxon>
        <taxon>Anaerohalosphaeraceae</taxon>
        <taxon>Anaerohalosphaera</taxon>
    </lineage>
</organism>
<evidence type="ECO:0000256" key="5">
    <source>
        <dbReference type="PROSITE-ProRule" id="PRU01240"/>
    </source>
</evidence>
<evidence type="ECO:0000256" key="2">
    <source>
        <dbReference type="ARBA" id="ARBA00022670"/>
    </source>
</evidence>
<feature type="chain" id="PRO_5013364424" evidence="6">
    <location>
        <begin position="30"/>
        <end position="581"/>
    </location>
</feature>
<name>A0A1U9NQN5_9BACT</name>
<gene>
    <name evidence="8" type="primary">prtP</name>
    <name evidence="8" type="ORF">STSP2_03449</name>
</gene>
<dbReference type="PANTHER" id="PTHR43806">
    <property type="entry name" value="PEPTIDASE S8"/>
    <property type="match status" value="1"/>
</dbReference>
<dbReference type="PROSITE" id="PS51892">
    <property type="entry name" value="SUBTILASE"/>
    <property type="match status" value="1"/>
</dbReference>
<dbReference type="SUPFAM" id="SSF52743">
    <property type="entry name" value="Subtilisin-like"/>
    <property type="match status" value="1"/>
</dbReference>
<sequence precursor="true">MQSKLRVSLNKVAVSALVLLMMTAGGVNAAEQNEPLPLHPGALGYAGIHSLRETDPNMTGAGIRIASICRSLTYANNKPEFDYLINREHQCFDAQSIDYIDGPELGNGLSDHATAVAAILTGFDAMATHPLVGDFVFEGAAPDAKLEVYEFWNFIRSYVFSGNDFSADIATMSVGTALQTWWTRGIDKLAEETGVPIVASIGNGNSVYDPPLYPAMGSNVIGVGVIDPVNSESLVDRLCRFYLPRSDHSSFGPAADGRCGPDIVAPANSLVPSVRNEYDYEACGNWSSFAAPVAAGTAALLKQRVNAEPNLAERFNGRGANCVIKAILLNSARKMPYWHKGDITAEDDHEVPLDHLQGAGALDAVAAMDQLTAGPAESGINKSVGWDKASIDPADESVVYEVSVDPAEDANIAVTLNWNRRYADQYPFEALSDDNSDLRLEIWGMDPYDPSRDKLIDFCDSSKDNLEHIFCPVDPAYSDYMIVVRYSGRTELPRTKEVFGLAWNFEAKPLNTDLRWFDLNGDGESDEADLLEIMTKAARINREDVPVREAYGDINLDGQIDVQDISAFLSNVRKAEISKAK</sequence>
<dbReference type="EMBL" id="CP019791">
    <property type="protein sequence ID" value="AQT70243.1"/>
    <property type="molecule type" value="Genomic_DNA"/>
</dbReference>
<evidence type="ECO:0000256" key="6">
    <source>
        <dbReference type="SAM" id="SignalP"/>
    </source>
</evidence>
<evidence type="ECO:0000256" key="1">
    <source>
        <dbReference type="ARBA" id="ARBA00011073"/>
    </source>
</evidence>
<evidence type="ECO:0000259" key="7">
    <source>
        <dbReference type="Pfam" id="PF00082"/>
    </source>
</evidence>
<keyword evidence="9" id="KW-1185">Reference proteome</keyword>
<dbReference type="STRING" id="1936003.STSP2_03449"/>
<comment type="similarity">
    <text evidence="1 5">Belongs to the peptidase S8 family.</text>
</comment>
<dbReference type="Pfam" id="PF00082">
    <property type="entry name" value="Peptidase_S8"/>
    <property type="match status" value="1"/>
</dbReference>